<dbReference type="EMBL" id="MEUJ01000004">
    <property type="protein sequence ID" value="OGC40420.1"/>
    <property type="molecule type" value="Genomic_DNA"/>
</dbReference>
<accession>A0A1F4U6G9</accession>
<proteinExistence type="predicted"/>
<evidence type="ECO:0000313" key="2">
    <source>
        <dbReference type="Proteomes" id="UP000179242"/>
    </source>
</evidence>
<dbReference type="Proteomes" id="UP000179242">
    <property type="component" value="Unassembled WGS sequence"/>
</dbReference>
<dbReference type="AlphaFoldDB" id="A0A1F4U6G9"/>
<sequence length="92" mass="10851">MEVKRPEEKKMNFSKQPKVEKRNIRAGRCIYSADALCFAPKKRYRLCEECPRIKDRDKDKNEKKLYKKIIGSAIYLLGQNQKSPPPHTDLKI</sequence>
<reference evidence="1 2" key="1">
    <citation type="journal article" date="2016" name="Nat. Commun.">
        <title>Thousands of microbial genomes shed light on interconnected biogeochemical processes in an aquifer system.</title>
        <authorList>
            <person name="Anantharaman K."/>
            <person name="Brown C.T."/>
            <person name="Hug L.A."/>
            <person name="Sharon I."/>
            <person name="Castelle C.J."/>
            <person name="Probst A.J."/>
            <person name="Thomas B.C."/>
            <person name="Singh A."/>
            <person name="Wilkins M.J."/>
            <person name="Karaoz U."/>
            <person name="Brodie E.L."/>
            <person name="Williams K.H."/>
            <person name="Hubbard S.S."/>
            <person name="Banfield J.F."/>
        </authorList>
    </citation>
    <scope>NUCLEOTIDE SEQUENCE [LARGE SCALE GENOMIC DNA]</scope>
</reference>
<evidence type="ECO:0000313" key="1">
    <source>
        <dbReference type="EMBL" id="OGC40420.1"/>
    </source>
</evidence>
<organism evidence="1 2">
    <name type="scientific">candidate division WOR-1 bacterium RIFOXYC2_FULL_46_14</name>
    <dbReference type="NCBI Taxonomy" id="1802587"/>
    <lineage>
        <taxon>Bacteria</taxon>
        <taxon>Bacillati</taxon>
        <taxon>Saganbacteria</taxon>
    </lineage>
</organism>
<comment type="caution">
    <text evidence="1">The sequence shown here is derived from an EMBL/GenBank/DDBJ whole genome shotgun (WGS) entry which is preliminary data.</text>
</comment>
<gene>
    <name evidence="1" type="ORF">A2438_04070</name>
</gene>
<name>A0A1F4U6G9_UNCSA</name>
<protein>
    <submittedName>
        <fullName evidence="1">Uncharacterized protein</fullName>
    </submittedName>
</protein>